<name>A0A4U1JKR4_9BACT</name>
<proteinExistence type="predicted"/>
<sequence length="195" mass="21891">MATMQEGALLFSLKYLARLEEARVRPENEAAGRLEHEEVERHAREASSMHARIEAERRARMDAERRAEEARIEAIRVTAVERARAEAEANARLEVMRIVEAHERALAVLKEDKQNQRLGRAVRLGALGSMLLFAAAFGFYFGKIKPDGEAQLRAQQAAIAAADEEASRLRKKLAERDARIKEAERVLGALARPAR</sequence>
<keyword evidence="5" id="KW-1185">Reference proteome</keyword>
<dbReference type="RefSeq" id="WP_136927747.1">
    <property type="nucleotide sequence ID" value="NZ_SSMQ01000003.1"/>
</dbReference>
<accession>A0A4U1JKR4</accession>
<keyword evidence="3" id="KW-0812">Transmembrane</keyword>
<dbReference type="EMBL" id="SSMQ01000003">
    <property type="protein sequence ID" value="TKD12447.1"/>
    <property type="molecule type" value="Genomic_DNA"/>
</dbReference>
<feature type="region of interest" description="Disordered" evidence="2">
    <location>
        <begin position="30"/>
        <end position="49"/>
    </location>
</feature>
<evidence type="ECO:0000313" key="5">
    <source>
        <dbReference type="Proteomes" id="UP000309215"/>
    </source>
</evidence>
<keyword evidence="1" id="KW-0175">Coiled coil</keyword>
<feature type="coiled-coil region" evidence="1">
    <location>
        <begin position="152"/>
        <end position="186"/>
    </location>
</feature>
<keyword evidence="3" id="KW-1133">Transmembrane helix</keyword>
<comment type="caution">
    <text evidence="4">The sequence shown here is derived from an EMBL/GenBank/DDBJ whole genome shotgun (WGS) entry which is preliminary data.</text>
</comment>
<evidence type="ECO:0000256" key="3">
    <source>
        <dbReference type="SAM" id="Phobius"/>
    </source>
</evidence>
<reference evidence="4 5" key="1">
    <citation type="submission" date="2019-04" db="EMBL/GenBank/DDBJ databases">
        <authorList>
            <person name="Li Y."/>
            <person name="Wang J."/>
        </authorList>
    </citation>
    <scope>NUCLEOTIDE SEQUENCE [LARGE SCALE GENOMIC DNA]</scope>
    <source>
        <strain evidence="4 5">DSM 14668</strain>
    </source>
</reference>
<dbReference type="OrthoDB" id="9999726at2"/>
<organism evidence="4 5">
    <name type="scientific">Polyangium fumosum</name>
    <dbReference type="NCBI Taxonomy" id="889272"/>
    <lineage>
        <taxon>Bacteria</taxon>
        <taxon>Pseudomonadati</taxon>
        <taxon>Myxococcota</taxon>
        <taxon>Polyangia</taxon>
        <taxon>Polyangiales</taxon>
        <taxon>Polyangiaceae</taxon>
        <taxon>Polyangium</taxon>
    </lineage>
</organism>
<keyword evidence="3" id="KW-0472">Membrane</keyword>
<gene>
    <name evidence="4" type="ORF">E8A74_04945</name>
</gene>
<evidence type="ECO:0000256" key="2">
    <source>
        <dbReference type="SAM" id="MobiDB-lite"/>
    </source>
</evidence>
<evidence type="ECO:0000256" key="1">
    <source>
        <dbReference type="SAM" id="Coils"/>
    </source>
</evidence>
<dbReference type="Proteomes" id="UP000309215">
    <property type="component" value="Unassembled WGS sequence"/>
</dbReference>
<feature type="transmembrane region" description="Helical" evidence="3">
    <location>
        <begin position="121"/>
        <end position="141"/>
    </location>
</feature>
<dbReference type="AlphaFoldDB" id="A0A4U1JKR4"/>
<evidence type="ECO:0000313" key="4">
    <source>
        <dbReference type="EMBL" id="TKD12447.1"/>
    </source>
</evidence>
<protein>
    <submittedName>
        <fullName evidence="4">Uncharacterized protein</fullName>
    </submittedName>
</protein>